<organism evidence="2 3">
    <name type="scientific">Enterococcus alishanensis</name>
    <dbReference type="NCBI Taxonomy" id="1303817"/>
    <lineage>
        <taxon>Bacteria</taxon>
        <taxon>Bacillati</taxon>
        <taxon>Bacillota</taxon>
        <taxon>Bacilli</taxon>
        <taxon>Lactobacillales</taxon>
        <taxon>Enterococcaceae</taxon>
        <taxon>Enterococcus</taxon>
    </lineage>
</organism>
<keyword evidence="3" id="KW-1185">Reference proteome</keyword>
<evidence type="ECO:0000313" key="2">
    <source>
        <dbReference type="EMBL" id="MBV7389136.1"/>
    </source>
</evidence>
<reference evidence="2 3" key="1">
    <citation type="submission" date="2021-06" db="EMBL/GenBank/DDBJ databases">
        <title>Enterococcus alishanensis sp. nov., a novel lactic acid bacterium isolated from fresh coffee beans.</title>
        <authorList>
            <person name="Chen Y.-S."/>
        </authorList>
    </citation>
    <scope>NUCLEOTIDE SEQUENCE [LARGE SCALE GENOMIC DNA]</scope>
    <source>
        <strain evidence="2 3">ALS3</strain>
    </source>
</reference>
<dbReference type="PROSITE" id="PS51094">
    <property type="entry name" value="PTS_EIIA_TYPE_2"/>
    <property type="match status" value="1"/>
</dbReference>
<evidence type="ECO:0000259" key="1">
    <source>
        <dbReference type="PROSITE" id="PS51094"/>
    </source>
</evidence>
<gene>
    <name evidence="2" type="ORF">KUA55_00475</name>
</gene>
<name>A0ABS6T7P0_9ENTE</name>
<comment type="caution">
    <text evidence="2">The sequence shown here is derived from an EMBL/GenBank/DDBJ whole genome shotgun (WGS) entry which is preliminary data.</text>
</comment>
<dbReference type="EMBL" id="JAHUZB010000001">
    <property type="protein sequence ID" value="MBV7389136.1"/>
    <property type="molecule type" value="Genomic_DNA"/>
</dbReference>
<accession>A0ABS6T7P0</accession>
<keyword evidence="2" id="KW-0813">Transport</keyword>
<sequence length="152" mass="17445">MDYKEMFDPALIDLEISAASEEEAFSQVADLLKENGMVNDDYLTGITKREQKFPTGLITQHLNIGLPHADPEYVKKPFVFICRLNEDVQCRQMGDSQEMKVKNLFFLGIKDGKNQVGLLQAFMNLFMDETFVEAYQNTNCPESVYQLFVENI</sequence>
<proteinExistence type="predicted"/>
<dbReference type="Proteomes" id="UP000774130">
    <property type="component" value="Unassembled WGS sequence"/>
</dbReference>
<dbReference type="CDD" id="cd00211">
    <property type="entry name" value="PTS_IIA_fru"/>
    <property type="match status" value="1"/>
</dbReference>
<dbReference type="InterPro" id="IPR051541">
    <property type="entry name" value="PTS_SugarTrans_NitroReg"/>
</dbReference>
<protein>
    <submittedName>
        <fullName evidence="2">PTS sugar transporter subunit IIA</fullName>
    </submittedName>
</protein>
<dbReference type="PANTHER" id="PTHR47738">
    <property type="entry name" value="PTS SYSTEM FRUCTOSE-LIKE EIIA COMPONENT-RELATED"/>
    <property type="match status" value="1"/>
</dbReference>
<dbReference type="RefSeq" id="WP_218324208.1">
    <property type="nucleotide sequence ID" value="NZ_JAHUZB010000001.1"/>
</dbReference>
<dbReference type="PANTHER" id="PTHR47738:SF3">
    <property type="entry name" value="PHOSPHOTRANSFERASE SYSTEM MANNITOL_FRUCTOSE-SPECIFIC IIA DOMAIN CONTAINING PROTEIN"/>
    <property type="match status" value="1"/>
</dbReference>
<dbReference type="Pfam" id="PF00359">
    <property type="entry name" value="PTS_EIIA_2"/>
    <property type="match status" value="1"/>
</dbReference>
<dbReference type="InterPro" id="IPR002178">
    <property type="entry name" value="PTS_EIIA_type-2_dom"/>
</dbReference>
<keyword evidence="2" id="KW-0762">Sugar transport</keyword>
<feature type="domain" description="PTS EIIA type-2" evidence="1">
    <location>
        <begin position="5"/>
        <end position="151"/>
    </location>
</feature>
<evidence type="ECO:0000313" key="3">
    <source>
        <dbReference type="Proteomes" id="UP000774130"/>
    </source>
</evidence>